<dbReference type="EMBL" id="JBHMEP010000005">
    <property type="protein sequence ID" value="MFB9136319.1"/>
    <property type="molecule type" value="Genomic_DNA"/>
</dbReference>
<dbReference type="Proteomes" id="UP001589645">
    <property type="component" value="Unassembled WGS sequence"/>
</dbReference>
<dbReference type="Gene3D" id="3.40.50.300">
    <property type="entry name" value="P-loop containing nucleotide triphosphate hydrolases"/>
    <property type="match status" value="1"/>
</dbReference>
<protein>
    <submittedName>
        <fullName evidence="2">AAA family ATPase</fullName>
    </submittedName>
</protein>
<sequence>MKKVIISGGPGAGKTTLIEYLAHRGFHTFSEVPRQLIEVQSQRVDGILPWHDLPAFAQLCLDAMCQHKQQAEALPLAFFDRAIGDICGYLTLGGFTPDEAYLQASQDYYPQVFVCRPQAAIYVQDEIRPYPFEQALDIHRQLVQSYQVLGYEVVEVPWASVEQRSEFILSYVQ</sequence>
<name>A0ABV5HQB7_9VIBR</name>
<keyword evidence="3" id="KW-1185">Reference proteome</keyword>
<evidence type="ECO:0000313" key="3">
    <source>
        <dbReference type="Proteomes" id="UP001589645"/>
    </source>
</evidence>
<dbReference type="RefSeq" id="WP_390194439.1">
    <property type="nucleotide sequence ID" value="NZ_JBHMEP010000005.1"/>
</dbReference>
<organism evidence="2 3">
    <name type="scientific">Vibrio olivae</name>
    <dbReference type="NCBI Taxonomy" id="1243002"/>
    <lineage>
        <taxon>Bacteria</taxon>
        <taxon>Pseudomonadati</taxon>
        <taxon>Pseudomonadota</taxon>
        <taxon>Gammaproteobacteria</taxon>
        <taxon>Vibrionales</taxon>
        <taxon>Vibrionaceae</taxon>
        <taxon>Vibrio</taxon>
    </lineage>
</organism>
<dbReference type="InterPro" id="IPR027417">
    <property type="entry name" value="P-loop_NTPase"/>
</dbReference>
<dbReference type="SUPFAM" id="SSF52540">
    <property type="entry name" value="P-loop containing nucleoside triphosphate hydrolases"/>
    <property type="match status" value="1"/>
</dbReference>
<dbReference type="InterPro" id="IPR038727">
    <property type="entry name" value="NadR/Ttd14_AAA_dom"/>
</dbReference>
<evidence type="ECO:0000313" key="2">
    <source>
        <dbReference type="EMBL" id="MFB9136319.1"/>
    </source>
</evidence>
<comment type="caution">
    <text evidence="2">The sequence shown here is derived from an EMBL/GenBank/DDBJ whole genome shotgun (WGS) entry which is preliminary data.</text>
</comment>
<accession>A0ABV5HQB7</accession>
<evidence type="ECO:0000259" key="1">
    <source>
        <dbReference type="Pfam" id="PF13521"/>
    </source>
</evidence>
<reference evidence="2 3" key="1">
    <citation type="submission" date="2024-09" db="EMBL/GenBank/DDBJ databases">
        <authorList>
            <person name="Sun Q."/>
            <person name="Mori K."/>
        </authorList>
    </citation>
    <scope>NUCLEOTIDE SEQUENCE [LARGE SCALE GENOMIC DNA]</scope>
    <source>
        <strain evidence="2 3">CECT 8064</strain>
    </source>
</reference>
<proteinExistence type="predicted"/>
<dbReference type="Pfam" id="PF13521">
    <property type="entry name" value="AAA_28"/>
    <property type="match status" value="1"/>
</dbReference>
<gene>
    <name evidence="2" type="ORF">ACFFUV_15215</name>
</gene>
<feature type="domain" description="NadR/Ttd14 AAA" evidence="1">
    <location>
        <begin position="3"/>
        <end position="164"/>
    </location>
</feature>